<comment type="subcellular location">
    <subcellularLocation>
        <location evidence="1">Cytoplasm</location>
        <location evidence="1">Cytoskeleton</location>
    </subcellularLocation>
</comment>
<dbReference type="EMBL" id="KZ819287">
    <property type="protein sequence ID" value="PWN99822.1"/>
    <property type="molecule type" value="Genomic_DNA"/>
</dbReference>
<dbReference type="Pfam" id="PF04699">
    <property type="entry name" value="P16-Arc"/>
    <property type="match status" value="1"/>
</dbReference>
<dbReference type="PIRSF" id="PIRSF039096">
    <property type="entry name" value="p16-ARC"/>
    <property type="match status" value="1"/>
</dbReference>
<dbReference type="GO" id="GO:0034314">
    <property type="term" value="P:Arp2/3 complex-mediated actin nucleation"/>
    <property type="evidence" value="ECO:0007669"/>
    <property type="project" value="InterPro"/>
</dbReference>
<dbReference type="AlphaFoldDB" id="A0A316ZFX7"/>
<dbReference type="GO" id="GO:0030833">
    <property type="term" value="P:regulation of actin filament polymerization"/>
    <property type="evidence" value="ECO:0007669"/>
    <property type="project" value="InterPro"/>
</dbReference>
<gene>
    <name evidence="8" type="ORF">FA09DRAFT_316303</name>
</gene>
<evidence type="ECO:0000256" key="2">
    <source>
        <dbReference type="ARBA" id="ARBA00006084"/>
    </source>
</evidence>
<dbReference type="STRING" id="58919.A0A316ZFX7"/>
<evidence type="ECO:0000313" key="9">
    <source>
        <dbReference type="Proteomes" id="UP000245946"/>
    </source>
</evidence>
<evidence type="ECO:0000256" key="5">
    <source>
        <dbReference type="ARBA" id="ARBA00040214"/>
    </source>
</evidence>
<evidence type="ECO:0000256" key="3">
    <source>
        <dbReference type="ARBA" id="ARBA00022490"/>
    </source>
</evidence>
<dbReference type="SUPFAM" id="SSF69103">
    <property type="entry name" value="Arp2/3 complex 16 kDa subunit ARPC5"/>
    <property type="match status" value="1"/>
</dbReference>
<comment type="function">
    <text evidence="6">Functions as a component of the Arp2/3 complex which is involved in regulation of actin polymerization and together with an activating nucleation-promoting factor (NPF) mediates the formation of branched actin networks.</text>
</comment>
<comment type="function">
    <text evidence="7">Functions as component of the Arp2/3 complex which is involved in regulation of actin polymerization and together with an activating nucleation-promoting factor (NPF) mediates the formation of branched actin networks. Arp2/3 complex plays a critical role in the control of cell morphogenesis via the modulation of cell polarity development.</text>
</comment>
<dbReference type="Proteomes" id="UP000245946">
    <property type="component" value="Unassembled WGS sequence"/>
</dbReference>
<dbReference type="OrthoDB" id="429520at2759"/>
<evidence type="ECO:0000256" key="6">
    <source>
        <dbReference type="ARBA" id="ARBA00060329"/>
    </source>
</evidence>
<reference evidence="8 9" key="1">
    <citation type="journal article" date="2018" name="Mol. Biol. Evol.">
        <title>Broad Genomic Sampling Reveals a Smut Pathogenic Ancestry of the Fungal Clade Ustilaginomycotina.</title>
        <authorList>
            <person name="Kijpornyongpan T."/>
            <person name="Mondo S.J."/>
            <person name="Barry K."/>
            <person name="Sandor L."/>
            <person name="Lee J."/>
            <person name="Lipzen A."/>
            <person name="Pangilinan J."/>
            <person name="LaButti K."/>
            <person name="Hainaut M."/>
            <person name="Henrissat B."/>
            <person name="Grigoriev I.V."/>
            <person name="Spatafora J.W."/>
            <person name="Aime M.C."/>
        </authorList>
    </citation>
    <scope>NUCLEOTIDE SEQUENCE [LARGE SCALE GENOMIC DNA]</scope>
    <source>
        <strain evidence="8 9">MCA 4186</strain>
    </source>
</reference>
<evidence type="ECO:0000313" key="8">
    <source>
        <dbReference type="EMBL" id="PWN99822.1"/>
    </source>
</evidence>
<dbReference type="Gene3D" id="1.25.40.190">
    <property type="entry name" value="Actin-related protein 2/3 complex subunit 5"/>
    <property type="match status" value="1"/>
</dbReference>
<keyword evidence="3" id="KW-0963">Cytoplasm</keyword>
<comment type="similarity">
    <text evidence="2 7">Belongs to the ARPC5 family.</text>
</comment>
<dbReference type="GO" id="GO:0005885">
    <property type="term" value="C:Arp2/3 protein complex"/>
    <property type="evidence" value="ECO:0007669"/>
    <property type="project" value="InterPro"/>
</dbReference>
<dbReference type="RefSeq" id="XP_025600101.1">
    <property type="nucleotide sequence ID" value="XM_025740839.1"/>
</dbReference>
<protein>
    <recommendedName>
        <fullName evidence="5 7">Actin-related protein 2/3 complex subunit 5</fullName>
    </recommendedName>
</protein>
<dbReference type="InterPro" id="IPR006789">
    <property type="entry name" value="ARPC5"/>
</dbReference>
<keyword evidence="4 7" id="KW-0206">Cytoskeleton</keyword>
<sequence length="153" mass="16310">MIDFRKIDVDQYDDEALLESDLVEPDARPPAQILADAKAKSTEVRGLIQRGDAKGALAAVLADAPYGAQAADATSTTLGALLDILNSTKSSDIAGLVRNLSIDEQDTLMKYIYKGLGSPELGASAVLLGWHEKLTEVAGTGCIVRVMTDHRRV</sequence>
<evidence type="ECO:0000256" key="4">
    <source>
        <dbReference type="ARBA" id="ARBA00023212"/>
    </source>
</evidence>
<dbReference type="FunFam" id="1.25.40.190:FF:000003">
    <property type="entry name" value="Actin-related protein 2/3 complex subunit 5"/>
    <property type="match status" value="1"/>
</dbReference>
<proteinExistence type="inferred from homology"/>
<evidence type="ECO:0000256" key="7">
    <source>
        <dbReference type="RuleBase" id="RU004301"/>
    </source>
</evidence>
<dbReference type="GO" id="GO:0044396">
    <property type="term" value="P:actin cortical patch organization"/>
    <property type="evidence" value="ECO:0007669"/>
    <property type="project" value="UniProtKB-ARBA"/>
</dbReference>
<name>A0A316ZFX7_9BASI</name>
<dbReference type="PANTHER" id="PTHR12644">
    <property type="entry name" value="ARP2/3 COMPLEX 16 KD SUBUNIT P16-ARC"/>
    <property type="match status" value="1"/>
</dbReference>
<evidence type="ECO:0000256" key="1">
    <source>
        <dbReference type="ARBA" id="ARBA00004245"/>
    </source>
</evidence>
<keyword evidence="9" id="KW-1185">Reference proteome</keyword>
<accession>A0A316ZFX7</accession>
<dbReference type="InterPro" id="IPR036743">
    <property type="entry name" value="ARPC5_sf"/>
</dbReference>
<organism evidence="8 9">
    <name type="scientific">Tilletiopsis washingtonensis</name>
    <dbReference type="NCBI Taxonomy" id="58919"/>
    <lineage>
        <taxon>Eukaryota</taxon>
        <taxon>Fungi</taxon>
        <taxon>Dikarya</taxon>
        <taxon>Basidiomycota</taxon>
        <taxon>Ustilaginomycotina</taxon>
        <taxon>Exobasidiomycetes</taxon>
        <taxon>Entylomatales</taxon>
        <taxon>Entylomatales incertae sedis</taxon>
        <taxon>Tilletiopsis</taxon>
    </lineage>
</organism>
<dbReference type="GeneID" id="37268383"/>